<dbReference type="eggNOG" id="COG0484">
    <property type="taxonomic scope" value="Bacteria"/>
</dbReference>
<dbReference type="InterPro" id="IPR046828">
    <property type="entry name" value="RepSA"/>
</dbReference>
<evidence type="ECO:0000313" key="2">
    <source>
        <dbReference type="EMBL" id="EWS99808.1"/>
    </source>
</evidence>
<reference evidence="2 3" key="1">
    <citation type="submission" date="2013-08" db="EMBL/GenBank/DDBJ databases">
        <title>Intrasporangium oryzae NRRL B-24470.</title>
        <authorList>
            <person name="Liu H."/>
            <person name="Wang G."/>
        </authorList>
    </citation>
    <scope>NUCLEOTIDE SEQUENCE [LARGE SCALE GENOMIC DNA]</scope>
    <source>
        <strain evidence="2 3">NRRL B-24470</strain>
    </source>
</reference>
<proteinExistence type="predicted"/>
<dbReference type="EMBL" id="AWSA01000070">
    <property type="protein sequence ID" value="EWS99808.1"/>
    <property type="molecule type" value="Genomic_DNA"/>
</dbReference>
<evidence type="ECO:0000256" key="1">
    <source>
        <dbReference type="SAM" id="MobiDB-lite"/>
    </source>
</evidence>
<dbReference type="AlphaFoldDB" id="W9G7F8"/>
<comment type="caution">
    <text evidence="2">The sequence shown here is derived from an EMBL/GenBank/DDBJ whole genome shotgun (WGS) entry which is preliminary data.</text>
</comment>
<protein>
    <submittedName>
        <fullName evidence="2">Replication initiation protein</fullName>
    </submittedName>
</protein>
<evidence type="ECO:0000313" key="3">
    <source>
        <dbReference type="Proteomes" id="UP000019489"/>
    </source>
</evidence>
<dbReference type="STRING" id="1386089.N865_20670"/>
<dbReference type="PATRIC" id="fig|1386089.3.peg.3970"/>
<feature type="region of interest" description="Disordered" evidence="1">
    <location>
        <begin position="507"/>
        <end position="534"/>
    </location>
</feature>
<dbReference type="Pfam" id="PF20199">
    <property type="entry name" value="RepSA"/>
    <property type="match status" value="1"/>
</dbReference>
<keyword evidence="3" id="KW-1185">Reference proteome</keyword>
<name>W9G7F8_9MICO</name>
<gene>
    <name evidence="2" type="ORF">N865_20670</name>
</gene>
<dbReference type="Proteomes" id="UP000019489">
    <property type="component" value="Unassembled WGS sequence"/>
</dbReference>
<accession>W9G7F8</accession>
<sequence>MAAMTRETRERVWDAVPLRSTEQAGEGQPLDLGHLDAATEAQVLARLLSRDFDAWSEAAARVGHCAKPVRLHGSSQTVDTRTGEVLSSFSSSDSPLGVLHVRCGNRRAADCPSCSRLYAADTFHLIRAGVTGGRGVPEEVGENPLVFATLTAPSFGLVHGTRGGRTCRPFTLRGQDRVCEHGRPTVCHARHADGDEPLGQPLCRDCYDYESHLVWQWWAPELWRRFTIDLRRTLAKQLGVIESRLAELVTVQYAKVAEYQLRGIVHFHALIRLDGPKTIDGFAPAPAGLTAALLALLVEQAGAGVSFDAPSLHEGDVTRRLRFGAQFDARPIAAARRTDDPDRALTPEQVAGYLAKYATKSATDSTNTHGPHARRLRATIVTIVDRQRAESAASDQPMAEHPYGLLFKWRHMLGFRGHFSTKSRRYSVTLGQLRRRRVRYERALAAAHREGRTLHVRDLDDLLQDDAEETTLVVGQWTYAGTGWDTDGDTELAKAAAARAREYAQERAAARNEQRTGRVASRKETDCERGRFGR</sequence>
<organism evidence="2 3">
    <name type="scientific">Intrasporangium oryzae NRRL B-24470</name>
    <dbReference type="NCBI Taxonomy" id="1386089"/>
    <lineage>
        <taxon>Bacteria</taxon>
        <taxon>Bacillati</taxon>
        <taxon>Actinomycetota</taxon>
        <taxon>Actinomycetes</taxon>
        <taxon>Micrococcales</taxon>
        <taxon>Intrasporangiaceae</taxon>
        <taxon>Intrasporangium</taxon>
    </lineage>
</organism>